<dbReference type="GO" id="GO:0006260">
    <property type="term" value="P:DNA replication"/>
    <property type="evidence" value="ECO:0007669"/>
    <property type="project" value="UniProtKB-KW"/>
</dbReference>
<evidence type="ECO:0008006" key="9">
    <source>
        <dbReference type="Google" id="ProtNLM"/>
    </source>
</evidence>
<dbReference type="SUPFAM" id="SSF158573">
    <property type="entry name" value="GINS helical bundle-like"/>
    <property type="match status" value="1"/>
</dbReference>
<dbReference type="Gene3D" id="1.20.58.2050">
    <property type="match status" value="1"/>
</dbReference>
<feature type="domain" description="GINS subunit" evidence="5">
    <location>
        <begin position="90"/>
        <end position="182"/>
    </location>
</feature>
<reference evidence="7 8" key="1">
    <citation type="journal article" date="2008" name="Science">
        <title>The Physcomitrella genome reveals evolutionary insights into the conquest of land by plants.</title>
        <authorList>
            <person name="Rensing S."/>
            <person name="Lang D."/>
            <person name="Zimmer A."/>
            <person name="Terry A."/>
            <person name="Salamov A."/>
            <person name="Shapiro H."/>
            <person name="Nishiyama T."/>
            <person name="Perroud P.-F."/>
            <person name="Lindquist E."/>
            <person name="Kamisugi Y."/>
            <person name="Tanahashi T."/>
            <person name="Sakakibara K."/>
            <person name="Fujita T."/>
            <person name="Oishi K."/>
            <person name="Shin-I T."/>
            <person name="Kuroki Y."/>
            <person name="Toyoda A."/>
            <person name="Suzuki Y."/>
            <person name="Hashimoto A."/>
            <person name="Yamaguchi K."/>
            <person name="Sugano A."/>
            <person name="Kohara Y."/>
            <person name="Fujiyama A."/>
            <person name="Anterola A."/>
            <person name="Aoki S."/>
            <person name="Ashton N."/>
            <person name="Barbazuk W.B."/>
            <person name="Barker E."/>
            <person name="Bennetzen J."/>
            <person name="Bezanilla M."/>
            <person name="Blankenship R."/>
            <person name="Cho S.H."/>
            <person name="Dutcher S."/>
            <person name="Estelle M."/>
            <person name="Fawcett J.A."/>
            <person name="Gundlach H."/>
            <person name="Hanada K."/>
            <person name="Heyl A."/>
            <person name="Hicks K.A."/>
            <person name="Hugh J."/>
            <person name="Lohr M."/>
            <person name="Mayer K."/>
            <person name="Melkozernov A."/>
            <person name="Murata T."/>
            <person name="Nelson D."/>
            <person name="Pils B."/>
            <person name="Prigge M."/>
            <person name="Reiss B."/>
            <person name="Renner T."/>
            <person name="Rombauts S."/>
            <person name="Rushton P."/>
            <person name="Sanderfoot A."/>
            <person name="Schween G."/>
            <person name="Shiu S.-H."/>
            <person name="Stueber K."/>
            <person name="Theodoulou F.L."/>
            <person name="Tu H."/>
            <person name="Van de Peer Y."/>
            <person name="Verrier P.J."/>
            <person name="Waters E."/>
            <person name="Wood A."/>
            <person name="Yang L."/>
            <person name="Cove D."/>
            <person name="Cuming A."/>
            <person name="Hasebe M."/>
            <person name="Lucas S."/>
            <person name="Mishler D.B."/>
            <person name="Reski R."/>
            <person name="Grigoriev I."/>
            <person name="Quatrano R.S."/>
            <person name="Boore J.L."/>
        </authorList>
    </citation>
    <scope>NUCLEOTIDE SEQUENCE [LARGE SCALE GENOMIC DNA]</scope>
    <source>
        <strain evidence="7 8">cv. Gransden 2004</strain>
    </source>
</reference>
<dbReference type="InterPro" id="IPR055221">
    <property type="entry name" value="PSF3_N"/>
</dbReference>
<dbReference type="GO" id="GO:0000811">
    <property type="term" value="C:GINS complex"/>
    <property type="evidence" value="ECO:0000318"/>
    <property type="project" value="GO_Central"/>
</dbReference>
<dbReference type="EMBL" id="ABEU02000025">
    <property type="status" value="NOT_ANNOTATED_CDS"/>
    <property type="molecule type" value="Genomic_DNA"/>
</dbReference>
<comment type="subcellular location">
    <subcellularLocation>
        <location evidence="1">Nucleus</location>
    </subcellularLocation>
</comment>
<keyword evidence="8" id="KW-1185">Reference proteome</keyword>
<evidence type="ECO:0000259" key="6">
    <source>
        <dbReference type="Pfam" id="PF22466"/>
    </source>
</evidence>
<organism evidence="7 8">
    <name type="scientific">Physcomitrium patens</name>
    <name type="common">Spreading-leaved earth moss</name>
    <name type="synonym">Physcomitrella patens</name>
    <dbReference type="NCBI Taxonomy" id="3218"/>
    <lineage>
        <taxon>Eukaryota</taxon>
        <taxon>Viridiplantae</taxon>
        <taxon>Streptophyta</taxon>
        <taxon>Embryophyta</taxon>
        <taxon>Bryophyta</taxon>
        <taxon>Bryophytina</taxon>
        <taxon>Bryopsida</taxon>
        <taxon>Funariidae</taxon>
        <taxon>Funariales</taxon>
        <taxon>Funariaceae</taxon>
        <taxon>Physcomitrium</taxon>
    </lineage>
</organism>
<dbReference type="AlphaFoldDB" id="A0A7I4CN02"/>
<name>A0A7I4CN02_PHYPA</name>
<dbReference type="InterPro" id="IPR010492">
    <property type="entry name" value="GINS_Psf3"/>
</dbReference>
<proteinExistence type="inferred from homology"/>
<sequence length="208" mass="23619">MANYYDIQDILMQDETVSTVFLHKANGAGFLDPSSEDNNVARGSVVDLPLWLAQDLVQRQILHIKLPSCFNARHEQCRPNLPLILENVLRVRKEVQADPACVDLHSKCPFYYEMGCKLVELSVDPTLGPFLLTTLQGRYKDLLCKALTATLSGNLKFLPHLTEEETRLFEAGRDSVKAFKKWRLQGPRIEKAAILGRKRNRDATPIWS</sequence>
<comment type="similarity">
    <text evidence="2">Belongs to the GINS3/PSF3 family.</text>
</comment>
<dbReference type="PANTHER" id="PTHR22768">
    <property type="entry name" value="DNA REPLICATION COMPLEX GINS PROTEIN PSF3"/>
    <property type="match status" value="1"/>
</dbReference>
<evidence type="ECO:0000313" key="8">
    <source>
        <dbReference type="Proteomes" id="UP000006727"/>
    </source>
</evidence>
<dbReference type="CDD" id="cd11713">
    <property type="entry name" value="GINS_A_psf3"/>
    <property type="match status" value="1"/>
</dbReference>
<keyword evidence="4" id="KW-0539">Nucleus</keyword>
<dbReference type="InterPro" id="IPR021151">
    <property type="entry name" value="GINS_A"/>
</dbReference>
<dbReference type="Pfam" id="PF05916">
    <property type="entry name" value="Sld5"/>
    <property type="match status" value="1"/>
</dbReference>
<dbReference type="FunCoup" id="A0A7I4CN02">
    <property type="interactions" value="2648"/>
</dbReference>
<evidence type="ECO:0000313" key="7">
    <source>
        <dbReference type="EnsemblPlants" id="Pp3c25_12660V3.4"/>
    </source>
</evidence>
<dbReference type="InterPro" id="IPR036224">
    <property type="entry name" value="GINS_bundle-like_dom_sf"/>
</dbReference>
<evidence type="ECO:0000256" key="1">
    <source>
        <dbReference type="ARBA" id="ARBA00004123"/>
    </source>
</evidence>
<protein>
    <recommendedName>
        <fullName evidence="9">GINS subunit domain-containing protein</fullName>
    </recommendedName>
</protein>
<dbReference type="InParanoid" id="A0A7I4CN02"/>
<reference evidence="7 8" key="2">
    <citation type="journal article" date="2018" name="Plant J.">
        <title>The Physcomitrella patens chromosome-scale assembly reveals moss genome structure and evolution.</title>
        <authorList>
            <person name="Lang D."/>
            <person name="Ullrich K.K."/>
            <person name="Murat F."/>
            <person name="Fuchs J."/>
            <person name="Jenkins J."/>
            <person name="Haas F.B."/>
            <person name="Piednoel M."/>
            <person name="Gundlach H."/>
            <person name="Van Bel M."/>
            <person name="Meyberg R."/>
            <person name="Vives C."/>
            <person name="Morata J."/>
            <person name="Symeonidi A."/>
            <person name="Hiss M."/>
            <person name="Muchero W."/>
            <person name="Kamisugi Y."/>
            <person name="Saleh O."/>
            <person name="Blanc G."/>
            <person name="Decker E.L."/>
            <person name="van Gessel N."/>
            <person name="Grimwood J."/>
            <person name="Hayes R.D."/>
            <person name="Graham S.W."/>
            <person name="Gunter L.E."/>
            <person name="McDaniel S.F."/>
            <person name="Hoernstein S.N.W."/>
            <person name="Larsson A."/>
            <person name="Li F.W."/>
            <person name="Perroud P.F."/>
            <person name="Phillips J."/>
            <person name="Ranjan P."/>
            <person name="Rokshar D.S."/>
            <person name="Rothfels C.J."/>
            <person name="Schneider L."/>
            <person name="Shu S."/>
            <person name="Stevenson D.W."/>
            <person name="Thummler F."/>
            <person name="Tillich M."/>
            <person name="Villarreal Aguilar J.C."/>
            <person name="Widiez T."/>
            <person name="Wong G.K."/>
            <person name="Wymore A."/>
            <person name="Zhang Y."/>
            <person name="Zimmer A.D."/>
            <person name="Quatrano R.S."/>
            <person name="Mayer K.F.X."/>
            <person name="Goodstein D."/>
            <person name="Casacuberta J.M."/>
            <person name="Vandepoele K."/>
            <person name="Reski R."/>
            <person name="Cuming A.C."/>
            <person name="Tuskan G.A."/>
            <person name="Maumus F."/>
            <person name="Salse J."/>
            <person name="Schmutz J."/>
            <person name="Rensing S.A."/>
        </authorList>
    </citation>
    <scope>NUCLEOTIDE SEQUENCE [LARGE SCALE GENOMIC DNA]</scope>
    <source>
        <strain evidence="7 8">cv. Gransden 2004</strain>
    </source>
</reference>
<dbReference type="PANTHER" id="PTHR22768:SF0">
    <property type="entry name" value="DNA REPLICATION COMPLEX GINS PROTEIN PSF3"/>
    <property type="match status" value="1"/>
</dbReference>
<accession>A0A7I4CN02</accession>
<evidence type="ECO:0000256" key="2">
    <source>
        <dbReference type="ARBA" id="ARBA00006343"/>
    </source>
</evidence>
<dbReference type="OrthoDB" id="10251744at2759"/>
<dbReference type="SUPFAM" id="SSF160059">
    <property type="entry name" value="PriA/YqbF domain"/>
    <property type="match status" value="1"/>
</dbReference>
<dbReference type="EnsemblPlants" id="Pp3c25_12660V3.4">
    <property type="protein sequence ID" value="Pp3c25_12660V3.4"/>
    <property type="gene ID" value="Pp3c25_12660"/>
</dbReference>
<gene>
    <name evidence="7" type="primary">LOC112277235</name>
</gene>
<dbReference type="Pfam" id="PF22466">
    <property type="entry name" value="PSF3_N"/>
    <property type="match status" value="1"/>
</dbReference>
<keyword evidence="3" id="KW-0235">DNA replication</keyword>
<dbReference type="CDD" id="cd21693">
    <property type="entry name" value="GINS_B_Psf3"/>
    <property type="match status" value="1"/>
</dbReference>
<evidence type="ECO:0000256" key="4">
    <source>
        <dbReference type="ARBA" id="ARBA00023242"/>
    </source>
</evidence>
<dbReference type="InterPro" id="IPR038437">
    <property type="entry name" value="GINS_Psf3_sf"/>
</dbReference>
<feature type="domain" description="DNA replication complex GINS protein PSF3 N-terminal" evidence="6">
    <location>
        <begin position="5"/>
        <end position="56"/>
    </location>
</feature>
<evidence type="ECO:0000259" key="5">
    <source>
        <dbReference type="Pfam" id="PF05916"/>
    </source>
</evidence>
<dbReference type="Proteomes" id="UP000006727">
    <property type="component" value="Chromosome 25"/>
</dbReference>
<dbReference type="Gramene" id="Pp3c25_12660V3.4">
    <property type="protein sequence ID" value="Pp3c25_12660V3.4"/>
    <property type="gene ID" value="Pp3c25_12660"/>
</dbReference>
<reference evidence="7" key="3">
    <citation type="submission" date="2020-12" db="UniProtKB">
        <authorList>
            <consortium name="EnsemblPlants"/>
        </authorList>
    </citation>
    <scope>IDENTIFICATION</scope>
</reference>
<evidence type="ECO:0000256" key="3">
    <source>
        <dbReference type="ARBA" id="ARBA00022705"/>
    </source>
</evidence>